<organism evidence="1 2">
    <name type="scientific">Salmonella newport (strain SL254)</name>
    <dbReference type="NCBI Taxonomy" id="423368"/>
    <lineage>
        <taxon>Bacteria</taxon>
        <taxon>Pseudomonadati</taxon>
        <taxon>Pseudomonadota</taxon>
        <taxon>Gammaproteobacteria</taxon>
        <taxon>Enterobacterales</taxon>
        <taxon>Enterobacteriaceae</taxon>
        <taxon>Salmonella</taxon>
    </lineage>
</organism>
<dbReference type="HOGENOM" id="CLU_216463_0_0_6"/>
<proteinExistence type="predicted"/>
<dbReference type="EMBL" id="CP001113">
    <property type="protein sequence ID" value="ACF64778.1"/>
    <property type="molecule type" value="Genomic_DNA"/>
</dbReference>
<protein>
    <submittedName>
        <fullName evidence="1">Uncharacterized protein</fullName>
    </submittedName>
</protein>
<dbReference type="KEGG" id="see:SNSL254_A3667"/>
<dbReference type="Proteomes" id="UP000008824">
    <property type="component" value="Chromosome"/>
</dbReference>
<gene>
    <name evidence="1" type="ordered locus">SNSL254_A3667</name>
</gene>
<accession>A0A0H3BU04</accession>
<evidence type="ECO:0000313" key="2">
    <source>
        <dbReference type="Proteomes" id="UP000008824"/>
    </source>
</evidence>
<evidence type="ECO:0000313" key="1">
    <source>
        <dbReference type="EMBL" id="ACF64778.1"/>
    </source>
</evidence>
<sequence length="38" mass="4550">MHKRFLDLFFCLLIFHPFRSIPAQSGDFLMLSPLAQRR</sequence>
<dbReference type="AlphaFoldDB" id="A0A0H3BU04"/>
<name>A0A0H3BU04_SALNS</name>
<reference evidence="1 2" key="1">
    <citation type="journal article" date="2011" name="J. Bacteriol.">
        <title>Comparative genomics of 28 Salmonella enterica isolates: evidence for CRISPR-mediated adaptive sublineage evolution.</title>
        <authorList>
            <person name="Fricke W.F."/>
            <person name="Mammel M.K."/>
            <person name="McDermott P.F."/>
            <person name="Tartera C."/>
            <person name="White D.G."/>
            <person name="Leclerc J.E."/>
            <person name="Ravel J."/>
            <person name="Cebula T.A."/>
        </authorList>
    </citation>
    <scope>NUCLEOTIDE SEQUENCE [LARGE SCALE GENOMIC DNA]</scope>
    <source>
        <strain evidence="1 2">SL254</strain>
    </source>
</reference>